<dbReference type="OrthoDB" id="692882at2759"/>
<proteinExistence type="predicted"/>
<organism evidence="2 3">
    <name type="scientific">Morella rubra</name>
    <name type="common">Chinese bayberry</name>
    <dbReference type="NCBI Taxonomy" id="262757"/>
    <lineage>
        <taxon>Eukaryota</taxon>
        <taxon>Viridiplantae</taxon>
        <taxon>Streptophyta</taxon>
        <taxon>Embryophyta</taxon>
        <taxon>Tracheophyta</taxon>
        <taxon>Spermatophyta</taxon>
        <taxon>Magnoliopsida</taxon>
        <taxon>eudicotyledons</taxon>
        <taxon>Gunneridae</taxon>
        <taxon>Pentapetalae</taxon>
        <taxon>rosids</taxon>
        <taxon>fabids</taxon>
        <taxon>Fagales</taxon>
        <taxon>Myricaceae</taxon>
        <taxon>Morella</taxon>
    </lineage>
</organism>
<dbReference type="PANTHER" id="PTHR46371">
    <property type="entry name" value="OS04G0464100 PROTEIN"/>
    <property type="match status" value="1"/>
</dbReference>
<comment type="caution">
    <text evidence="2">The sequence shown here is derived from an EMBL/GenBank/DDBJ whole genome shotgun (WGS) entry which is preliminary data.</text>
</comment>
<dbReference type="GO" id="GO:0046872">
    <property type="term" value="F:metal ion binding"/>
    <property type="evidence" value="ECO:0007669"/>
    <property type="project" value="InterPro"/>
</dbReference>
<keyword evidence="3" id="KW-1185">Reference proteome</keyword>
<reference evidence="2 3" key="1">
    <citation type="journal article" date="2019" name="Plant Biotechnol. J.">
        <title>The red bayberry genome and genetic basis of sex determination.</title>
        <authorList>
            <person name="Jia H.M."/>
            <person name="Jia H.J."/>
            <person name="Cai Q.L."/>
            <person name="Wang Y."/>
            <person name="Zhao H.B."/>
            <person name="Yang W.F."/>
            <person name="Wang G.Y."/>
            <person name="Li Y.H."/>
            <person name="Zhan D.L."/>
            <person name="Shen Y.T."/>
            <person name="Niu Q.F."/>
            <person name="Chang L."/>
            <person name="Qiu J."/>
            <person name="Zhao L."/>
            <person name="Xie H.B."/>
            <person name="Fu W.Y."/>
            <person name="Jin J."/>
            <person name="Li X.W."/>
            <person name="Jiao Y."/>
            <person name="Zhou C.C."/>
            <person name="Tu T."/>
            <person name="Chai C.Y."/>
            <person name="Gao J.L."/>
            <person name="Fan L.J."/>
            <person name="van de Weg E."/>
            <person name="Wang J.Y."/>
            <person name="Gao Z.S."/>
        </authorList>
    </citation>
    <scope>NUCLEOTIDE SEQUENCE [LARGE SCALE GENOMIC DNA]</scope>
    <source>
        <tissue evidence="2">Leaves</tissue>
    </source>
</reference>
<feature type="domain" description="HMA" evidence="1">
    <location>
        <begin position="2"/>
        <end position="70"/>
    </location>
</feature>
<evidence type="ECO:0000313" key="3">
    <source>
        <dbReference type="Proteomes" id="UP000516437"/>
    </source>
</evidence>
<dbReference type="Pfam" id="PF00403">
    <property type="entry name" value="HMA"/>
    <property type="match status" value="1"/>
</dbReference>
<dbReference type="AlphaFoldDB" id="A0A6A1W8R1"/>
<dbReference type="SUPFAM" id="SSF55008">
    <property type="entry name" value="HMA, heavy metal-associated domain"/>
    <property type="match status" value="1"/>
</dbReference>
<name>A0A6A1W8R1_9ROSI</name>
<accession>A0A6A1W8R1</accession>
<dbReference type="InterPro" id="IPR006121">
    <property type="entry name" value="HMA_dom"/>
</dbReference>
<dbReference type="InterPro" id="IPR036163">
    <property type="entry name" value="HMA_dom_sf"/>
</dbReference>
<dbReference type="EMBL" id="RXIC02000020">
    <property type="protein sequence ID" value="KAB1221639.1"/>
    <property type="molecule type" value="Genomic_DNA"/>
</dbReference>
<dbReference type="Gene3D" id="3.30.70.100">
    <property type="match status" value="1"/>
</dbReference>
<dbReference type="InterPro" id="IPR044296">
    <property type="entry name" value="HIPP46"/>
</dbReference>
<protein>
    <recommendedName>
        <fullName evidence="1">HMA domain-containing protein</fullName>
    </recommendedName>
</protein>
<sequence length="76" mass="8182">MKQKIVVKVAMNCQKCQTKALKVVAEADGVDFVGLGAEKDRVEVIGNGVDAVKLATSLRKKVGRTDIISVEEVKPK</sequence>
<evidence type="ECO:0000259" key="1">
    <source>
        <dbReference type="PROSITE" id="PS50846"/>
    </source>
</evidence>
<dbReference type="Proteomes" id="UP000516437">
    <property type="component" value="Chromosome 2"/>
</dbReference>
<evidence type="ECO:0000313" key="2">
    <source>
        <dbReference type="EMBL" id="KAB1221639.1"/>
    </source>
</evidence>
<gene>
    <name evidence="2" type="ORF">CJ030_MR2G024052</name>
</gene>
<dbReference type="PROSITE" id="PS50846">
    <property type="entry name" value="HMA_2"/>
    <property type="match status" value="1"/>
</dbReference>